<evidence type="ECO:0008006" key="4">
    <source>
        <dbReference type="Google" id="ProtNLM"/>
    </source>
</evidence>
<reference evidence="2 3" key="1">
    <citation type="submission" date="2018-04" db="EMBL/GenBank/DDBJ databases">
        <title>Methylobacterium sp. PR1016A genome.</title>
        <authorList>
            <person name="Park W."/>
        </authorList>
    </citation>
    <scope>NUCLEOTIDE SEQUENCE [LARGE SCALE GENOMIC DNA]</scope>
    <source>
        <strain evidence="2 3">PR1016A</strain>
    </source>
</reference>
<gene>
    <name evidence="2" type="ORF">DA075_08390</name>
</gene>
<keyword evidence="1" id="KW-1133">Transmembrane helix</keyword>
<accession>A0A2R4WHC7</accession>
<keyword evidence="1" id="KW-0472">Membrane</keyword>
<sequence>MTAHFIQRLARISTPFAVLALIILSWLPGTERPHTGLAGQVEHFIAYTLTAAGIVIGFPHRIQTVALMLIGLNAVLEVGQIWIPGRTSQFIDFAASCGGIVLGLFAGYSVVRLWLARTL</sequence>
<evidence type="ECO:0000313" key="3">
    <source>
        <dbReference type="Proteomes" id="UP000244755"/>
    </source>
</evidence>
<proteinExistence type="predicted"/>
<keyword evidence="1" id="KW-0812">Transmembrane</keyword>
<dbReference type="EMBL" id="CP028843">
    <property type="protein sequence ID" value="AWB20926.1"/>
    <property type="molecule type" value="Genomic_DNA"/>
</dbReference>
<dbReference type="AlphaFoldDB" id="A0A2R4WHC7"/>
<name>A0A2R4WHC7_9HYPH</name>
<feature type="transmembrane region" description="Helical" evidence="1">
    <location>
        <begin position="65"/>
        <end position="83"/>
    </location>
</feature>
<dbReference type="KEGG" id="mee:DA075_08390"/>
<dbReference type="Proteomes" id="UP000244755">
    <property type="component" value="Chromosome 1"/>
</dbReference>
<evidence type="ECO:0000256" key="1">
    <source>
        <dbReference type="SAM" id="Phobius"/>
    </source>
</evidence>
<protein>
    <recommendedName>
        <fullName evidence="4">VanZ family protein</fullName>
    </recommendedName>
</protein>
<feature type="transmembrane region" description="Helical" evidence="1">
    <location>
        <begin position="41"/>
        <end position="58"/>
    </location>
</feature>
<evidence type="ECO:0000313" key="2">
    <source>
        <dbReference type="EMBL" id="AWB20926.1"/>
    </source>
</evidence>
<keyword evidence="3" id="KW-1185">Reference proteome</keyword>
<dbReference type="OrthoDB" id="8452633at2"/>
<dbReference type="RefSeq" id="WP_099952815.1">
    <property type="nucleotide sequence ID" value="NZ_CP028843.1"/>
</dbReference>
<feature type="transmembrane region" description="Helical" evidence="1">
    <location>
        <begin position="89"/>
        <end position="115"/>
    </location>
</feature>
<organism evidence="2 3">
    <name type="scientific">Methylobacterium currus</name>
    <dbReference type="NCBI Taxonomy" id="2051553"/>
    <lineage>
        <taxon>Bacteria</taxon>
        <taxon>Pseudomonadati</taxon>
        <taxon>Pseudomonadota</taxon>
        <taxon>Alphaproteobacteria</taxon>
        <taxon>Hyphomicrobiales</taxon>
        <taxon>Methylobacteriaceae</taxon>
        <taxon>Methylobacterium</taxon>
    </lineage>
</organism>
<feature type="transmembrane region" description="Helical" evidence="1">
    <location>
        <begin position="12"/>
        <end position="29"/>
    </location>
</feature>